<dbReference type="OrthoDB" id="28737at2759"/>
<name>A0A0R0M068_9MICR</name>
<dbReference type="GO" id="GO:0140662">
    <property type="term" value="F:ATP-dependent protein folding chaperone"/>
    <property type="evidence" value="ECO:0007669"/>
    <property type="project" value="InterPro"/>
</dbReference>
<dbReference type="Proteomes" id="UP000051530">
    <property type="component" value="Unassembled WGS sequence"/>
</dbReference>
<reference evidence="5 6" key="1">
    <citation type="submission" date="2015-07" db="EMBL/GenBank/DDBJ databases">
        <title>The genome of Pseudoloma neurophilia, a relevant intracellular parasite of the zebrafish.</title>
        <authorList>
            <person name="Ndikumana S."/>
            <person name="Pelin A."/>
            <person name="Sanders J."/>
            <person name="Corradi N."/>
        </authorList>
    </citation>
    <scope>NUCLEOTIDE SEQUENCE [LARGE SCALE GENOMIC DNA]</scope>
    <source>
        <strain evidence="5 6">MK1</strain>
    </source>
</reference>
<dbReference type="EMBL" id="LGUB01000713">
    <property type="protein sequence ID" value="KRH92740.1"/>
    <property type="molecule type" value="Genomic_DNA"/>
</dbReference>
<proteinExistence type="inferred from homology"/>
<evidence type="ECO:0000256" key="2">
    <source>
        <dbReference type="ARBA" id="ARBA00022741"/>
    </source>
</evidence>
<keyword evidence="4" id="KW-0143">Chaperone</keyword>
<evidence type="ECO:0000256" key="4">
    <source>
        <dbReference type="ARBA" id="ARBA00023186"/>
    </source>
</evidence>
<comment type="caution">
    <text evidence="5">The sequence shown here is derived from an EMBL/GenBank/DDBJ whole genome shotgun (WGS) entry which is preliminary data.</text>
</comment>
<comment type="similarity">
    <text evidence="1">Belongs to the heat shock protein 90 family.</text>
</comment>
<evidence type="ECO:0000256" key="3">
    <source>
        <dbReference type="ARBA" id="ARBA00022840"/>
    </source>
</evidence>
<dbReference type="InterPro" id="IPR020575">
    <property type="entry name" value="Hsp90_N"/>
</dbReference>
<accession>A0A0R0M068</accession>
<dbReference type="GO" id="GO:0005524">
    <property type="term" value="F:ATP binding"/>
    <property type="evidence" value="ECO:0007669"/>
    <property type="project" value="UniProtKB-KW"/>
</dbReference>
<dbReference type="GO" id="GO:0051082">
    <property type="term" value="F:unfolded protein binding"/>
    <property type="evidence" value="ECO:0007669"/>
    <property type="project" value="InterPro"/>
</dbReference>
<dbReference type="Gene3D" id="3.30.565.10">
    <property type="entry name" value="Histidine kinase-like ATPase, C-terminal domain"/>
    <property type="match status" value="1"/>
</dbReference>
<dbReference type="InterPro" id="IPR001404">
    <property type="entry name" value="Hsp90_fam"/>
</dbReference>
<evidence type="ECO:0000313" key="6">
    <source>
        <dbReference type="Proteomes" id="UP000051530"/>
    </source>
</evidence>
<feature type="non-terminal residue" evidence="5">
    <location>
        <position position="198"/>
    </location>
</feature>
<dbReference type="PANTHER" id="PTHR11528">
    <property type="entry name" value="HEAT SHOCK PROTEIN 90 FAMILY MEMBER"/>
    <property type="match status" value="1"/>
</dbReference>
<keyword evidence="3" id="KW-0067">ATP-binding</keyword>
<organism evidence="5 6">
    <name type="scientific">Pseudoloma neurophilia</name>
    <dbReference type="NCBI Taxonomy" id="146866"/>
    <lineage>
        <taxon>Eukaryota</taxon>
        <taxon>Fungi</taxon>
        <taxon>Fungi incertae sedis</taxon>
        <taxon>Microsporidia</taxon>
        <taxon>Pseudoloma</taxon>
    </lineage>
</organism>
<sequence>MLIVFFLLSIIKCENKEKYQLRMDKELINNVTTKLISDEFTCLRELISNSKDAFEKLAKIKGSAAGFETKRDVNIIITENTGDYDFMISDSGIGMSKQDLIDFIGSMGGSGTRQMDNKGELFVGQFGMGFYSTFVIADKVKIISRKFDTNETHEMEFSGDNIEYTIEKVDNSLIEGESGTEIQMRVRDSFKSSMEKEK</sequence>
<protein>
    <submittedName>
        <fullName evidence="5">Molecular chaperone (HSP90 family)</fullName>
    </submittedName>
</protein>
<evidence type="ECO:0000256" key="1">
    <source>
        <dbReference type="ARBA" id="ARBA00008239"/>
    </source>
</evidence>
<dbReference type="InterPro" id="IPR036890">
    <property type="entry name" value="HATPase_C_sf"/>
</dbReference>
<gene>
    <name evidence="5" type="ORF">M153_3046000596</name>
</gene>
<evidence type="ECO:0000313" key="5">
    <source>
        <dbReference type="EMBL" id="KRH92740.1"/>
    </source>
</evidence>
<dbReference type="PRINTS" id="PR00775">
    <property type="entry name" value="HEATSHOCK90"/>
</dbReference>
<dbReference type="AlphaFoldDB" id="A0A0R0M068"/>
<dbReference type="GO" id="GO:0016887">
    <property type="term" value="F:ATP hydrolysis activity"/>
    <property type="evidence" value="ECO:0007669"/>
    <property type="project" value="InterPro"/>
</dbReference>
<keyword evidence="6" id="KW-1185">Reference proteome</keyword>
<dbReference type="SUPFAM" id="SSF55874">
    <property type="entry name" value="ATPase domain of HSP90 chaperone/DNA topoisomerase II/histidine kinase"/>
    <property type="match status" value="1"/>
</dbReference>
<dbReference type="Pfam" id="PF13589">
    <property type="entry name" value="HATPase_c_3"/>
    <property type="match status" value="1"/>
</dbReference>
<keyword evidence="2" id="KW-0547">Nucleotide-binding</keyword>
<dbReference type="VEuPathDB" id="MicrosporidiaDB:M153_3046000596"/>